<dbReference type="GO" id="GO:0016491">
    <property type="term" value="F:oxidoreductase activity"/>
    <property type="evidence" value="ECO:0007669"/>
    <property type="project" value="InterPro"/>
</dbReference>
<comment type="similarity">
    <text evidence="1">Belongs to the asaB hydroxylase/desaturase family.</text>
</comment>
<dbReference type="AlphaFoldDB" id="A0A8H3VBD0"/>
<organism evidence="2 3">
    <name type="scientific">Venturia inaequalis</name>
    <name type="common">Apple scab fungus</name>
    <dbReference type="NCBI Taxonomy" id="5025"/>
    <lineage>
        <taxon>Eukaryota</taxon>
        <taxon>Fungi</taxon>
        <taxon>Dikarya</taxon>
        <taxon>Ascomycota</taxon>
        <taxon>Pezizomycotina</taxon>
        <taxon>Dothideomycetes</taxon>
        <taxon>Pleosporomycetidae</taxon>
        <taxon>Venturiales</taxon>
        <taxon>Venturiaceae</taxon>
        <taxon>Venturia</taxon>
    </lineage>
</organism>
<dbReference type="Proteomes" id="UP000433883">
    <property type="component" value="Unassembled WGS sequence"/>
</dbReference>
<evidence type="ECO:0000256" key="1">
    <source>
        <dbReference type="ARBA" id="ARBA00023604"/>
    </source>
</evidence>
<dbReference type="Pfam" id="PF03928">
    <property type="entry name" value="HbpS-like"/>
    <property type="match status" value="1"/>
</dbReference>
<dbReference type="Gene3D" id="3.30.450.150">
    <property type="entry name" value="Haem-degrading domain"/>
    <property type="match status" value="1"/>
</dbReference>
<sequence>MTVQDKINYLARDELYLREKPYHAEFPVDSIAGGILTNQRHDTRDVVFHDMRDHPPLDLNVNGACVVDMKSPFRAEDIEDESSPGVIKYVQKLERVLYARFPEYTRFEPLDVAIRRRAPQYPEQWGPAKHAQPAASPHVDFSVRGAFLQMAGAFPDQEEYYKDRDFDMITAWRVLKGPNNDWPLAVCDAQTMDEENDWIENDVLQQSRIGENLTMHANEAHRWYYLSDQTDSEIFVFRNVSTKGNRPRAFHSAFNNPEGAQEGVIPYGPHHQTSTKLPGELSVTLGEAEVMIDDTVGKQQRVIKRACRAVRTLYLFRWRIQLQQSDPRYTILSDTLLNLYRPTIPTMAPIPKLTATKHTETLTLEAAKIAVAACEEKARSMGLAMNIAVVDAATHLLHFSRMDGAKLTSISIAIDKAFTASGHRIGTHLYKEAVWPGGPAFGIGNSNGNRFSTIGGGLPILRDGEVLGAIGCSTGTPAQDQEVAQAGVEALQTLLRGEGLRAKL</sequence>
<dbReference type="InterPro" id="IPR038084">
    <property type="entry name" value="PduO/GlcC-like_sf"/>
</dbReference>
<dbReference type="InterPro" id="IPR044053">
    <property type="entry name" value="AsaB-like"/>
</dbReference>
<dbReference type="PANTHER" id="PTHR34309">
    <property type="entry name" value="SLR1406 PROTEIN"/>
    <property type="match status" value="1"/>
</dbReference>
<evidence type="ECO:0008006" key="4">
    <source>
        <dbReference type="Google" id="ProtNLM"/>
    </source>
</evidence>
<protein>
    <recommendedName>
        <fullName evidence="4">DUF336-domain-containing protein</fullName>
    </recommendedName>
</protein>
<dbReference type="InterPro" id="IPR005624">
    <property type="entry name" value="PduO/GlcC-like"/>
</dbReference>
<proteinExistence type="inferred from homology"/>
<evidence type="ECO:0000313" key="2">
    <source>
        <dbReference type="EMBL" id="KAE9983869.1"/>
    </source>
</evidence>
<dbReference type="EMBL" id="WNWQ01000023">
    <property type="protein sequence ID" value="KAE9983869.1"/>
    <property type="molecule type" value="Genomic_DNA"/>
</dbReference>
<gene>
    <name evidence="2" type="ORF">BLS_003527</name>
</gene>
<dbReference type="PANTHER" id="PTHR34309:SF1">
    <property type="entry name" value="PROTEIN GLCG"/>
    <property type="match status" value="1"/>
</dbReference>
<reference evidence="2 3" key="1">
    <citation type="submission" date="2019-11" db="EMBL/GenBank/DDBJ databases">
        <title>Venturia inaequalis Genome Resource.</title>
        <authorList>
            <person name="Lichtner F.J."/>
        </authorList>
    </citation>
    <scope>NUCLEOTIDE SEQUENCE [LARGE SCALE GENOMIC DNA]</scope>
    <source>
        <strain evidence="2">Bline_iso_100314</strain>
    </source>
</reference>
<evidence type="ECO:0000313" key="3">
    <source>
        <dbReference type="Proteomes" id="UP000433883"/>
    </source>
</evidence>
<accession>A0A8H3VBD0</accession>
<name>A0A8H3VBD0_VENIN</name>
<dbReference type="NCBIfam" id="NF041278">
    <property type="entry name" value="CmcJ_NvfI_EfuI"/>
    <property type="match status" value="1"/>
</dbReference>
<dbReference type="SUPFAM" id="SSF143744">
    <property type="entry name" value="GlcG-like"/>
    <property type="match status" value="1"/>
</dbReference>
<comment type="caution">
    <text evidence="2">The sequence shown here is derived from an EMBL/GenBank/DDBJ whole genome shotgun (WGS) entry which is preliminary data.</text>
</comment>
<dbReference type="InterPro" id="IPR052517">
    <property type="entry name" value="GlcG_carb_metab_protein"/>
</dbReference>